<sequence length="100" mass="11719">MSNNFWYEYKGGGYEMKLTNQREAKGSVTVSICYPGNRYYNVSGWFNFEPNETVMSFTHNEDKWRLTAPGRSFYRWKAIRTNGSTEENVEFVGVEEFPGM</sequence>
<comment type="caution">
    <text evidence="1">The sequence shown here is derived from an EMBL/GenBank/DDBJ whole genome shotgun (WGS) entry which is preliminary data.</text>
</comment>
<gene>
    <name evidence="1" type="ORF">YA0852_04790</name>
</gene>
<organism evidence="1 2">
    <name type="scientific">Pseudomonas synxantha</name>
    <dbReference type="NCBI Taxonomy" id="47883"/>
    <lineage>
        <taxon>Bacteria</taxon>
        <taxon>Pseudomonadati</taxon>
        <taxon>Pseudomonadota</taxon>
        <taxon>Gammaproteobacteria</taxon>
        <taxon>Pseudomonadales</taxon>
        <taxon>Pseudomonadaceae</taxon>
        <taxon>Pseudomonas</taxon>
    </lineage>
</organism>
<evidence type="ECO:0000313" key="1">
    <source>
        <dbReference type="EMBL" id="MBI6563435.1"/>
    </source>
</evidence>
<evidence type="ECO:0000313" key="2">
    <source>
        <dbReference type="Proteomes" id="UP000648914"/>
    </source>
</evidence>
<name>A0ABS0UCY3_9PSED</name>
<dbReference type="EMBL" id="JAEILG010000010">
    <property type="protein sequence ID" value="MBI6563435.1"/>
    <property type="molecule type" value="Genomic_DNA"/>
</dbReference>
<dbReference type="RefSeq" id="WP_198718996.1">
    <property type="nucleotide sequence ID" value="NZ_JAEIKU010000006.1"/>
</dbReference>
<reference evidence="1 2" key="1">
    <citation type="submission" date="2020-12" db="EMBL/GenBank/DDBJ databases">
        <title>Comparative genomic insights into the epidemiology and virulence of plant pathogenic Pseudomonads from Turkey.</title>
        <authorList>
            <person name="Dillon M."/>
            <person name="Ruiz-Bedoya T."/>
            <person name="Bendalovic-Torma C."/>
            <person name="Guttman K.M."/>
            <person name="Kwak H."/>
            <person name="Middleton M.A."/>
            <person name="Wang P.W."/>
            <person name="Horuz S."/>
            <person name="Aysan Y."/>
            <person name="Guttman D.S."/>
        </authorList>
    </citation>
    <scope>NUCLEOTIDE SEQUENCE [LARGE SCALE GENOMIC DNA]</scope>
    <source>
        <strain evidence="1 2">S5_IA_2b</strain>
    </source>
</reference>
<accession>A0ABS0UCY3</accession>
<protein>
    <submittedName>
        <fullName evidence="1">Uncharacterized protein</fullName>
    </submittedName>
</protein>
<dbReference type="Proteomes" id="UP000648914">
    <property type="component" value="Unassembled WGS sequence"/>
</dbReference>
<proteinExistence type="predicted"/>
<keyword evidence="2" id="KW-1185">Reference proteome</keyword>